<sequence length="135" mass="14122">MTKDLPNGNNWFDMVYGAKNLLLSYAVTIVLLFVSAVAAAYFAMPDSAIDILTAVISAVCIMWGGFRSARHAGRHGLLTGALFGLGYTVILYLIGSLVDGALAFRVGAVLSVIIGIACGAIGGMAGVNTKPKKRR</sequence>
<accession>A0A9D5M171</accession>
<keyword evidence="3" id="KW-1185">Reference proteome</keyword>
<dbReference type="NCBIfam" id="TIGR04086">
    <property type="entry name" value="TIGR04086_membr"/>
    <property type="match status" value="1"/>
</dbReference>
<evidence type="ECO:0000313" key="2">
    <source>
        <dbReference type="EMBL" id="MBE5040395.1"/>
    </source>
</evidence>
<gene>
    <name evidence="2" type="ORF">INF28_07955</name>
</gene>
<dbReference type="Proteomes" id="UP000806542">
    <property type="component" value="Unassembled WGS sequence"/>
</dbReference>
<dbReference type="InterPro" id="IPR023804">
    <property type="entry name" value="DUF3792_TM"/>
</dbReference>
<proteinExistence type="predicted"/>
<comment type="caution">
    <text evidence="2">The sequence shown here is derived from an EMBL/GenBank/DDBJ whole genome shotgun (WGS) entry which is preliminary data.</text>
</comment>
<feature type="transmembrane region" description="Helical" evidence="1">
    <location>
        <begin position="48"/>
        <end position="66"/>
    </location>
</feature>
<dbReference type="Pfam" id="PF12670">
    <property type="entry name" value="DUF3792"/>
    <property type="match status" value="1"/>
</dbReference>
<protein>
    <submittedName>
        <fullName evidence="2">TIGR04086 family membrane protein</fullName>
    </submittedName>
</protein>
<reference evidence="2" key="1">
    <citation type="submission" date="2020-10" db="EMBL/GenBank/DDBJ databases">
        <title>ChiBAC.</title>
        <authorList>
            <person name="Zenner C."/>
            <person name="Hitch T.C.A."/>
            <person name="Clavel T."/>
        </authorList>
    </citation>
    <scope>NUCLEOTIDE SEQUENCE</scope>
    <source>
        <strain evidence="2">DSM 107454</strain>
    </source>
</reference>
<dbReference type="EMBL" id="JADCKB010000015">
    <property type="protein sequence ID" value="MBE5040395.1"/>
    <property type="molecule type" value="Genomic_DNA"/>
</dbReference>
<keyword evidence="1" id="KW-1133">Transmembrane helix</keyword>
<feature type="transmembrane region" description="Helical" evidence="1">
    <location>
        <begin position="78"/>
        <end position="98"/>
    </location>
</feature>
<keyword evidence="1" id="KW-0812">Transmembrane</keyword>
<dbReference type="AlphaFoldDB" id="A0A9D5M171"/>
<evidence type="ECO:0000313" key="3">
    <source>
        <dbReference type="Proteomes" id="UP000806542"/>
    </source>
</evidence>
<name>A0A9D5M171_9FIRM</name>
<evidence type="ECO:0000256" key="1">
    <source>
        <dbReference type="SAM" id="Phobius"/>
    </source>
</evidence>
<keyword evidence="1" id="KW-0472">Membrane</keyword>
<feature type="transmembrane region" description="Helical" evidence="1">
    <location>
        <begin position="21"/>
        <end position="42"/>
    </location>
</feature>
<feature type="transmembrane region" description="Helical" evidence="1">
    <location>
        <begin position="104"/>
        <end position="127"/>
    </location>
</feature>
<organism evidence="2 3">
    <name type="scientific">Ructibacterium gallinarum</name>
    <dbReference type="NCBI Taxonomy" id="2779355"/>
    <lineage>
        <taxon>Bacteria</taxon>
        <taxon>Bacillati</taxon>
        <taxon>Bacillota</taxon>
        <taxon>Clostridia</taxon>
        <taxon>Eubacteriales</taxon>
        <taxon>Oscillospiraceae</taxon>
        <taxon>Ructibacterium</taxon>
    </lineage>
</organism>
<dbReference type="RefSeq" id="WP_226392948.1">
    <property type="nucleotide sequence ID" value="NZ_JADCKB010000015.1"/>
</dbReference>